<evidence type="ECO:0000313" key="1">
    <source>
        <dbReference type="EMBL" id="JAH12340.1"/>
    </source>
</evidence>
<organism evidence="1">
    <name type="scientific">Anguilla anguilla</name>
    <name type="common">European freshwater eel</name>
    <name type="synonym">Muraena anguilla</name>
    <dbReference type="NCBI Taxonomy" id="7936"/>
    <lineage>
        <taxon>Eukaryota</taxon>
        <taxon>Metazoa</taxon>
        <taxon>Chordata</taxon>
        <taxon>Craniata</taxon>
        <taxon>Vertebrata</taxon>
        <taxon>Euteleostomi</taxon>
        <taxon>Actinopterygii</taxon>
        <taxon>Neopterygii</taxon>
        <taxon>Teleostei</taxon>
        <taxon>Anguilliformes</taxon>
        <taxon>Anguillidae</taxon>
        <taxon>Anguilla</taxon>
    </lineage>
</organism>
<accession>A0A0E9Q7N8</accession>
<dbReference type="AlphaFoldDB" id="A0A0E9Q7N8"/>
<sequence length="16" mass="1739">MINCSVGFTDALKLAR</sequence>
<proteinExistence type="predicted"/>
<reference evidence="1" key="2">
    <citation type="journal article" date="2015" name="Fish Shellfish Immunol.">
        <title>Early steps in the European eel (Anguilla anguilla)-Vibrio vulnificus interaction in the gills: Role of the RtxA13 toxin.</title>
        <authorList>
            <person name="Callol A."/>
            <person name="Pajuelo D."/>
            <person name="Ebbesson L."/>
            <person name="Teles M."/>
            <person name="MacKenzie S."/>
            <person name="Amaro C."/>
        </authorList>
    </citation>
    <scope>NUCLEOTIDE SEQUENCE</scope>
</reference>
<reference evidence="1" key="1">
    <citation type="submission" date="2014-11" db="EMBL/GenBank/DDBJ databases">
        <authorList>
            <person name="Amaro Gonzalez C."/>
        </authorList>
    </citation>
    <scope>NUCLEOTIDE SEQUENCE</scope>
</reference>
<dbReference type="EMBL" id="GBXM01096237">
    <property type="protein sequence ID" value="JAH12340.1"/>
    <property type="molecule type" value="Transcribed_RNA"/>
</dbReference>
<name>A0A0E9Q7N8_ANGAN</name>
<protein>
    <submittedName>
        <fullName evidence="1">Uncharacterized protein</fullName>
    </submittedName>
</protein>